<evidence type="ECO:0000256" key="1">
    <source>
        <dbReference type="ARBA" id="ARBA00022574"/>
    </source>
</evidence>
<dbReference type="Proteomes" id="UP000594260">
    <property type="component" value="Unplaced"/>
</dbReference>
<feature type="compositionally biased region" description="Acidic residues" evidence="5">
    <location>
        <begin position="95"/>
        <end position="106"/>
    </location>
</feature>
<dbReference type="InterPro" id="IPR001680">
    <property type="entry name" value="WD40_rpt"/>
</dbReference>
<dbReference type="OrthoDB" id="10264376at2759"/>
<proteinExistence type="inferred from homology"/>
<dbReference type="Pfam" id="PF00400">
    <property type="entry name" value="WD40"/>
    <property type="match status" value="3"/>
</dbReference>
<accession>A0A7M7KM60</accession>
<feature type="repeat" description="WD" evidence="4">
    <location>
        <begin position="222"/>
        <end position="255"/>
    </location>
</feature>
<dbReference type="GeneID" id="111253615"/>
<dbReference type="InterPro" id="IPR051858">
    <property type="entry name" value="WD_repeat_GAD-1"/>
</dbReference>
<dbReference type="GO" id="GO:0005634">
    <property type="term" value="C:nucleus"/>
    <property type="evidence" value="ECO:0007669"/>
    <property type="project" value="TreeGrafter"/>
</dbReference>
<dbReference type="GO" id="GO:0035861">
    <property type="term" value="C:site of double-strand break"/>
    <property type="evidence" value="ECO:0007669"/>
    <property type="project" value="TreeGrafter"/>
</dbReference>
<dbReference type="SUPFAM" id="SSF50978">
    <property type="entry name" value="WD40 repeat-like"/>
    <property type="match status" value="1"/>
</dbReference>
<dbReference type="PROSITE" id="PS50082">
    <property type="entry name" value="WD_REPEATS_2"/>
    <property type="match status" value="2"/>
</dbReference>
<dbReference type="Gene3D" id="2.130.10.10">
    <property type="entry name" value="YVTN repeat-like/Quinoprotein amine dehydrogenase"/>
    <property type="match status" value="2"/>
</dbReference>
<dbReference type="EnsemblMetazoa" id="XM_022813295">
    <property type="protein sequence ID" value="XP_022669030"/>
    <property type="gene ID" value="LOC111253615"/>
</dbReference>
<dbReference type="PANTHER" id="PTHR16017">
    <property type="entry name" value="GASTRULATION DEFECTIVE PROTEIN 1-RELATED"/>
    <property type="match status" value="1"/>
</dbReference>
<feature type="compositionally biased region" description="Basic and acidic residues" evidence="5">
    <location>
        <begin position="495"/>
        <end position="512"/>
    </location>
</feature>
<name>A0A7M7KM60_VARDE</name>
<protein>
    <recommendedName>
        <fullName evidence="8">WD repeat-containing protein 70</fullName>
    </recommendedName>
</protein>
<dbReference type="RefSeq" id="XP_022669030.1">
    <property type="nucleotide sequence ID" value="XM_022813295.1"/>
</dbReference>
<reference evidence="6" key="1">
    <citation type="submission" date="2021-01" db="UniProtKB">
        <authorList>
            <consortium name="EnsemblMetazoa"/>
        </authorList>
    </citation>
    <scope>IDENTIFICATION</scope>
</reference>
<feature type="region of interest" description="Disordered" evidence="5">
    <location>
        <begin position="495"/>
        <end position="529"/>
    </location>
</feature>
<feature type="region of interest" description="Disordered" evidence="5">
    <location>
        <begin position="1"/>
        <end position="23"/>
    </location>
</feature>
<sequence>MSWKEDGSSLKTPAHRKNADKKARVFDLSAVFEQARQTAKEVCKQPEKGSDEAPPAGPSGFRNQKQMSGSTDYSSDGSDSDVIGPLPPSNLAESVESDSEDNEEKDEEYRCTLLHRSILELQHGLKPVSALGLDPNGSRMVTGGYDYQVALWDFAGMDATFRPFRTLQPCECHQIRDLDFNCTGEAVLVVSGNSQPKVLDRDGLSMMECPKGDMYLTDMGKTRGHTAMCNSGRWHPRQRAEFMTCSNDGSVRLWDSQNTPVVGGKHKAIMKPRQQGGLRAVPTACCYSQDGNWCAAACNDGSIQIWDHRRSFVNTSQLCRNVHAKGNDVTSICYSYCGNRLLTRGLDDRMALLDARNIKRPLHVFNGLNNIYSMTDAIFNPNDKLVLTGTTLEKGGHIAHVKVFDTLTFDEVESHPETASVIRLRWHPKINQLVIGLSNGLTKVLYDEKQSRNGALLCAGKTKVKRKQMESVTTTQILTPHALPLFRDEKMQLQRKREELDRKDPVKSRRPELPVTGPGAGGRIASGGNTHTSFIVRQLGIRDRVIDESEDPREALLRHAEAAAANPYWVSPAYKHTQPKPVFEAVPQGIDEKSDDQPKLKKAKPV</sequence>
<feature type="compositionally biased region" description="Basic and acidic residues" evidence="5">
    <location>
        <begin position="590"/>
        <end position="599"/>
    </location>
</feature>
<keyword evidence="2" id="KW-0677">Repeat</keyword>
<keyword evidence="1 4" id="KW-0853">WD repeat</keyword>
<evidence type="ECO:0000256" key="4">
    <source>
        <dbReference type="PROSITE-ProRule" id="PRU00221"/>
    </source>
</evidence>
<dbReference type="InterPro" id="IPR015943">
    <property type="entry name" value="WD40/YVTN_repeat-like_dom_sf"/>
</dbReference>
<evidence type="ECO:0000256" key="2">
    <source>
        <dbReference type="ARBA" id="ARBA00022737"/>
    </source>
</evidence>
<dbReference type="OMA" id="KGDQYIT"/>
<dbReference type="PROSITE" id="PS50294">
    <property type="entry name" value="WD_REPEATS_REGION"/>
    <property type="match status" value="1"/>
</dbReference>
<evidence type="ECO:0000313" key="6">
    <source>
        <dbReference type="EnsemblMetazoa" id="XP_022669030"/>
    </source>
</evidence>
<feature type="compositionally biased region" description="Basic and acidic residues" evidence="5">
    <location>
        <begin position="38"/>
        <end position="51"/>
    </location>
</feature>
<feature type="region of interest" description="Disordered" evidence="5">
    <location>
        <begin position="36"/>
        <end position="107"/>
    </location>
</feature>
<dbReference type="FunCoup" id="A0A7M7KM60">
    <property type="interactions" value="2063"/>
</dbReference>
<comment type="similarity">
    <text evidence="3">Belongs to the WD repeat GAD-1 family.</text>
</comment>
<dbReference type="AlphaFoldDB" id="A0A7M7KM60"/>
<evidence type="ECO:0008006" key="8">
    <source>
        <dbReference type="Google" id="ProtNLM"/>
    </source>
</evidence>
<dbReference type="SMART" id="SM00320">
    <property type="entry name" value="WD40"/>
    <property type="match status" value="7"/>
</dbReference>
<feature type="region of interest" description="Disordered" evidence="5">
    <location>
        <begin position="587"/>
        <end position="606"/>
    </location>
</feature>
<evidence type="ECO:0000256" key="5">
    <source>
        <dbReference type="SAM" id="MobiDB-lite"/>
    </source>
</evidence>
<feature type="repeat" description="WD" evidence="4">
    <location>
        <begin position="121"/>
        <end position="153"/>
    </location>
</feature>
<evidence type="ECO:0000313" key="7">
    <source>
        <dbReference type="Proteomes" id="UP000594260"/>
    </source>
</evidence>
<dbReference type="InParanoid" id="A0A7M7KM60"/>
<dbReference type="PANTHER" id="PTHR16017:SF0">
    <property type="entry name" value="WD REPEAT-CONTAINING PROTEIN 70"/>
    <property type="match status" value="1"/>
</dbReference>
<dbReference type="InterPro" id="IPR036322">
    <property type="entry name" value="WD40_repeat_dom_sf"/>
</dbReference>
<keyword evidence="7" id="KW-1185">Reference proteome</keyword>
<dbReference type="KEGG" id="vde:111253615"/>
<organism evidence="6 7">
    <name type="scientific">Varroa destructor</name>
    <name type="common">Honeybee mite</name>
    <dbReference type="NCBI Taxonomy" id="109461"/>
    <lineage>
        <taxon>Eukaryota</taxon>
        <taxon>Metazoa</taxon>
        <taxon>Ecdysozoa</taxon>
        <taxon>Arthropoda</taxon>
        <taxon>Chelicerata</taxon>
        <taxon>Arachnida</taxon>
        <taxon>Acari</taxon>
        <taxon>Parasitiformes</taxon>
        <taxon>Mesostigmata</taxon>
        <taxon>Gamasina</taxon>
        <taxon>Dermanyssoidea</taxon>
        <taxon>Varroidae</taxon>
        <taxon>Varroa</taxon>
    </lineage>
</organism>
<evidence type="ECO:0000256" key="3">
    <source>
        <dbReference type="ARBA" id="ARBA00038343"/>
    </source>
</evidence>
<feature type="compositionally biased region" description="Low complexity" evidence="5">
    <location>
        <begin position="68"/>
        <end position="81"/>
    </location>
</feature>